<evidence type="ECO:0000313" key="3">
    <source>
        <dbReference type="Proteomes" id="UP000516468"/>
    </source>
</evidence>
<evidence type="ECO:0000313" key="2">
    <source>
        <dbReference type="EMBL" id="QKY78525.1"/>
    </source>
</evidence>
<dbReference type="RefSeq" id="YP_010002738.1">
    <property type="nucleotide sequence ID" value="NC_053247.1"/>
</dbReference>
<reference evidence="2 3" key="1">
    <citation type="submission" date="2020-05" db="EMBL/GenBank/DDBJ databases">
        <authorList>
            <person name="Mick M."/>
            <person name="Mijatovic I."/>
            <person name="Miller A.J."/>
            <person name="Stuckman S.A."/>
            <person name="Volas E.M."/>
            <person name="Daniels C.J."/>
            <person name="Breitenberger C.A."/>
            <person name="Ball S.L."/>
            <person name="Garlena R.A."/>
            <person name="Russell D.A."/>
            <person name="Pope W.H."/>
            <person name="Jacobs-Sera D."/>
            <person name="Hatfull G.F."/>
        </authorList>
    </citation>
    <scope>NUCLEOTIDE SEQUENCE [LARGE SCALE GENOMIC DNA]</scope>
</reference>
<dbReference type="Proteomes" id="UP000516468">
    <property type="component" value="Segment"/>
</dbReference>
<organism evidence="2 3">
    <name type="scientific">Gordonia Phage Zitch</name>
    <dbReference type="NCBI Taxonomy" id="2743909"/>
    <lineage>
        <taxon>Viruses</taxon>
        <taxon>Duplodnaviria</taxon>
        <taxon>Heunggongvirae</taxon>
        <taxon>Uroviricota</taxon>
        <taxon>Caudoviricetes</taxon>
        <taxon>Stackebrandtviridae</taxon>
        <taxon>Schenleyvirinae</taxon>
        <taxon>Zitchvirus</taxon>
        <taxon>Zitchvirus zitch</taxon>
    </lineage>
</organism>
<keyword evidence="3" id="KW-1185">Reference proteome</keyword>
<gene>
    <name evidence="2" type="primary">80</name>
    <name evidence="2" type="ORF">SEA_ZITCH_80</name>
</gene>
<sequence length="160" mass="17485">MTDLTLATIMRMRQIRNTADTIRKDSGGGRISDIAELVAELTDLLLSDLGEGEPAPEPPAGVNPEPADREHGVNVAVGQVIEHSRLLEACAPTVVVRNGPPEARTYFRRTRQKRGGVPRKWQPCDENGVIRVNPGWPDGFDSDQLFLPVTVVKLPSQVIS</sequence>
<name>A0A7G3VC79_9CAUD</name>
<proteinExistence type="predicted"/>
<accession>A0A7G3VC79</accession>
<dbReference type="KEGG" id="vg:63027289"/>
<protein>
    <submittedName>
        <fullName evidence="2">Uncharacterized protein</fullName>
    </submittedName>
</protein>
<feature type="region of interest" description="Disordered" evidence="1">
    <location>
        <begin position="48"/>
        <end position="69"/>
    </location>
</feature>
<evidence type="ECO:0000256" key="1">
    <source>
        <dbReference type="SAM" id="MobiDB-lite"/>
    </source>
</evidence>
<dbReference type="GeneID" id="63027289"/>
<dbReference type="EMBL" id="MT498036">
    <property type="protein sequence ID" value="QKY78525.1"/>
    <property type="molecule type" value="Genomic_DNA"/>
</dbReference>